<accession>A0AAD6SS80</accession>
<evidence type="ECO:0000313" key="3">
    <source>
        <dbReference type="Proteomes" id="UP001218188"/>
    </source>
</evidence>
<keyword evidence="3" id="KW-1185">Reference proteome</keyword>
<dbReference type="AlphaFoldDB" id="A0AAD6SS80"/>
<reference evidence="2" key="1">
    <citation type="submission" date="2023-03" db="EMBL/GenBank/DDBJ databases">
        <title>Massive genome expansion in bonnet fungi (Mycena s.s.) driven by repeated elements and novel gene families across ecological guilds.</title>
        <authorList>
            <consortium name="Lawrence Berkeley National Laboratory"/>
            <person name="Harder C.B."/>
            <person name="Miyauchi S."/>
            <person name="Viragh M."/>
            <person name="Kuo A."/>
            <person name="Thoen E."/>
            <person name="Andreopoulos B."/>
            <person name="Lu D."/>
            <person name="Skrede I."/>
            <person name="Drula E."/>
            <person name="Henrissat B."/>
            <person name="Morin E."/>
            <person name="Kohler A."/>
            <person name="Barry K."/>
            <person name="LaButti K."/>
            <person name="Morin E."/>
            <person name="Salamov A."/>
            <person name="Lipzen A."/>
            <person name="Mereny Z."/>
            <person name="Hegedus B."/>
            <person name="Baldrian P."/>
            <person name="Stursova M."/>
            <person name="Weitz H."/>
            <person name="Taylor A."/>
            <person name="Grigoriev I.V."/>
            <person name="Nagy L.G."/>
            <person name="Martin F."/>
            <person name="Kauserud H."/>
        </authorList>
    </citation>
    <scope>NUCLEOTIDE SEQUENCE</scope>
    <source>
        <strain evidence="2">CBHHK200</strain>
    </source>
</reference>
<protein>
    <submittedName>
        <fullName evidence="2">Chaperonin 10-like protein</fullName>
    </submittedName>
</protein>
<gene>
    <name evidence="2" type="ORF">C8F04DRAFT_1184633</name>
</gene>
<evidence type="ECO:0000313" key="2">
    <source>
        <dbReference type="EMBL" id="KAJ7032938.1"/>
    </source>
</evidence>
<dbReference type="PANTHER" id="PTHR45033:SF1">
    <property type="entry name" value="OXIDOREDUCTASE (EUROFUNG)"/>
    <property type="match status" value="1"/>
</dbReference>
<dbReference type="EMBL" id="JARJCM010000069">
    <property type="protein sequence ID" value="KAJ7032938.1"/>
    <property type="molecule type" value="Genomic_DNA"/>
</dbReference>
<name>A0AAD6SS80_9AGAR</name>
<dbReference type="InterPro" id="IPR052711">
    <property type="entry name" value="Zinc_ADH-like"/>
</dbReference>
<dbReference type="InterPro" id="IPR013154">
    <property type="entry name" value="ADH-like_N"/>
</dbReference>
<feature type="domain" description="Alcohol dehydrogenase-like N-terminal" evidence="1">
    <location>
        <begin position="94"/>
        <end position="170"/>
    </location>
</feature>
<organism evidence="2 3">
    <name type="scientific">Mycena alexandri</name>
    <dbReference type="NCBI Taxonomy" id="1745969"/>
    <lineage>
        <taxon>Eukaryota</taxon>
        <taxon>Fungi</taxon>
        <taxon>Dikarya</taxon>
        <taxon>Basidiomycota</taxon>
        <taxon>Agaricomycotina</taxon>
        <taxon>Agaricomycetes</taxon>
        <taxon>Agaricomycetidae</taxon>
        <taxon>Agaricales</taxon>
        <taxon>Marasmiineae</taxon>
        <taxon>Mycenaceae</taxon>
        <taxon>Mycena</taxon>
    </lineage>
</organism>
<dbReference type="Pfam" id="PF08240">
    <property type="entry name" value="ADH_N"/>
    <property type="match status" value="1"/>
</dbReference>
<comment type="caution">
    <text evidence="2">The sequence shown here is derived from an EMBL/GenBank/DDBJ whole genome shotgun (WGS) entry which is preliminary data.</text>
</comment>
<sequence length="245" mass="26955">MSLPTTTRQYYYPELGSFDNLVLQEAPITAPKPTEVLVKTHAVSLQARFVFALACSGSNLCLLVSGSVNCEQAISHEVWHPPSLLRCILKLPRRVQPNLVPCSDMAGEIIAVGEDVKHWKSGDRICANFFLDKLNNVQTPDTDESALGGAVHGVLTQYRTFPAHSLVAIPPNLTYEEASTLPFSLRKLRRSDRLLLPKNITASWRQDTFLYLIQEVPPRNCSPVGTTPMAVILALIEVGIPGIVV</sequence>
<evidence type="ECO:0000259" key="1">
    <source>
        <dbReference type="Pfam" id="PF08240"/>
    </source>
</evidence>
<dbReference type="InterPro" id="IPR011032">
    <property type="entry name" value="GroES-like_sf"/>
</dbReference>
<dbReference type="Proteomes" id="UP001218188">
    <property type="component" value="Unassembled WGS sequence"/>
</dbReference>
<proteinExistence type="predicted"/>
<dbReference type="SUPFAM" id="SSF50129">
    <property type="entry name" value="GroES-like"/>
    <property type="match status" value="1"/>
</dbReference>
<dbReference type="PANTHER" id="PTHR45033">
    <property type="match status" value="1"/>
</dbReference>
<dbReference type="Gene3D" id="3.90.180.10">
    <property type="entry name" value="Medium-chain alcohol dehydrogenases, catalytic domain"/>
    <property type="match status" value="1"/>
</dbReference>